<evidence type="ECO:0000313" key="2">
    <source>
        <dbReference type="EMBL" id="CAA9495566.1"/>
    </source>
</evidence>
<dbReference type="SMART" id="SM00849">
    <property type="entry name" value="Lactamase_B"/>
    <property type="match status" value="1"/>
</dbReference>
<proteinExistence type="predicted"/>
<dbReference type="PANTHER" id="PTHR36839">
    <property type="entry name" value="METALLO-BETA-LACTAMASE FAMILY PROTEIN (AFU_ORTHOLOGUE AFUA_5G12770)"/>
    <property type="match status" value="1"/>
</dbReference>
<dbReference type="InterPro" id="IPR036866">
    <property type="entry name" value="RibonucZ/Hydroxyglut_hydro"/>
</dbReference>
<gene>
    <name evidence="2" type="ORF">AVDCRST_MAG13-1971</name>
</gene>
<name>A0A6J4SLL2_9ACTN</name>
<dbReference type="AlphaFoldDB" id="A0A6J4SLL2"/>
<accession>A0A6J4SLL2</accession>
<dbReference type="InterPro" id="IPR001279">
    <property type="entry name" value="Metallo-B-lactamas"/>
</dbReference>
<organism evidence="2">
    <name type="scientific">uncultured Solirubrobacteraceae bacterium</name>
    <dbReference type="NCBI Taxonomy" id="1162706"/>
    <lineage>
        <taxon>Bacteria</taxon>
        <taxon>Bacillati</taxon>
        <taxon>Actinomycetota</taxon>
        <taxon>Thermoleophilia</taxon>
        <taxon>Solirubrobacterales</taxon>
        <taxon>Solirubrobacteraceae</taxon>
        <taxon>environmental samples</taxon>
    </lineage>
</organism>
<reference evidence="2" key="1">
    <citation type="submission" date="2020-02" db="EMBL/GenBank/DDBJ databases">
        <authorList>
            <person name="Meier V. D."/>
        </authorList>
    </citation>
    <scope>NUCLEOTIDE SEQUENCE</scope>
    <source>
        <strain evidence="2">AVDCRST_MAG13</strain>
    </source>
</reference>
<dbReference type="SUPFAM" id="SSF56281">
    <property type="entry name" value="Metallo-hydrolase/oxidoreductase"/>
    <property type="match status" value="1"/>
</dbReference>
<protein>
    <recommendedName>
        <fullName evidence="1">Metallo-beta-lactamase domain-containing protein</fullName>
    </recommendedName>
</protein>
<feature type="domain" description="Metallo-beta-lactamase" evidence="1">
    <location>
        <begin position="72"/>
        <end position="238"/>
    </location>
</feature>
<dbReference type="PANTHER" id="PTHR36839:SF1">
    <property type="entry name" value="METALLO-BETA-LACTAMASE FAMILY PROTEIN (AFU_ORTHOLOGUE AFUA_5G12770)"/>
    <property type="match status" value="1"/>
</dbReference>
<evidence type="ECO:0000259" key="1">
    <source>
        <dbReference type="SMART" id="SM00849"/>
    </source>
</evidence>
<sequence length="266" mass="29360">MERHICMACGTQFAESAEPPPACPVCEDPRQYVPQQGQAWTTLEELGREHRNEVRDDHGLTGIGTTPHFAIGQRALLVPHGDRSVLWDCVSLLDEATAREVESRGGLAAIAISHPHYYSSMVEWAHRFDCPVLLHAADREWIMRPDPALELWDGETRELGHGLTLVRGGGHFPGATMLHRARGAGALLTGDVIQVVPDRSHVAFMWSYPNLVPLPEAAVRALGETVEPLAFDAIYGAWWGTVIPEGAKDVVRRSVERYGRALRGEL</sequence>
<dbReference type="Gene3D" id="3.60.15.10">
    <property type="entry name" value="Ribonuclease Z/Hydroxyacylglutathione hydrolase-like"/>
    <property type="match status" value="1"/>
</dbReference>
<dbReference type="EMBL" id="CADCVO010000312">
    <property type="protein sequence ID" value="CAA9495566.1"/>
    <property type="molecule type" value="Genomic_DNA"/>
</dbReference>